<keyword evidence="3" id="KW-1185">Reference proteome</keyword>
<dbReference type="EMBL" id="LLXX01000192">
    <property type="protein sequence ID" value="KRQ96412.1"/>
    <property type="molecule type" value="Genomic_DNA"/>
</dbReference>
<protein>
    <submittedName>
        <fullName evidence="2">Plasmid stabilization protein</fullName>
    </submittedName>
</protein>
<dbReference type="AlphaFoldDB" id="A0A0R3KJ80"/>
<dbReference type="OrthoDB" id="121597at2"/>
<dbReference type="RefSeq" id="WP_057854586.1">
    <property type="nucleotide sequence ID" value="NZ_LLXX01000192.1"/>
</dbReference>
<accession>A0A0R3KJ80</accession>
<comment type="caution">
    <text evidence="2">The sequence shown here is derived from an EMBL/GenBank/DDBJ whole genome shotgun (WGS) entry which is preliminary data.</text>
</comment>
<reference evidence="2 3" key="1">
    <citation type="submission" date="2014-03" db="EMBL/GenBank/DDBJ databases">
        <title>Bradyrhizobium valentinum sp. nov., isolated from effective nodules of Lupinus mariae-josephae, a lupine endemic of basic-lime soils in Eastern Spain.</title>
        <authorList>
            <person name="Duran D."/>
            <person name="Rey L."/>
            <person name="Navarro A."/>
            <person name="Busquets A."/>
            <person name="Imperial J."/>
            <person name="Ruiz-Argueso T."/>
        </authorList>
    </citation>
    <scope>NUCLEOTIDE SEQUENCE [LARGE SCALE GENOMIC DNA]</scope>
    <source>
        <strain evidence="2 3">LmjM3</strain>
    </source>
</reference>
<organism evidence="2 3">
    <name type="scientific">Bradyrhizobium valentinum</name>
    <dbReference type="NCBI Taxonomy" id="1518501"/>
    <lineage>
        <taxon>Bacteria</taxon>
        <taxon>Pseudomonadati</taxon>
        <taxon>Pseudomonadota</taxon>
        <taxon>Alphaproteobacteria</taxon>
        <taxon>Hyphomicrobiales</taxon>
        <taxon>Nitrobacteraceae</taxon>
        <taxon>Bradyrhizobium</taxon>
    </lineage>
</organism>
<evidence type="ECO:0000313" key="3">
    <source>
        <dbReference type="Proteomes" id="UP000051913"/>
    </source>
</evidence>
<dbReference type="InterPro" id="IPR035093">
    <property type="entry name" value="RelE/ParE_toxin_dom_sf"/>
</dbReference>
<dbReference type="Gene3D" id="3.30.2310.20">
    <property type="entry name" value="RelE-like"/>
    <property type="match status" value="1"/>
</dbReference>
<dbReference type="InterPro" id="IPR007712">
    <property type="entry name" value="RelE/ParE_toxin"/>
</dbReference>
<sequence>MILLSHDAVEDVERLRTFLNDVNPGAARRALELISAAIERLQDFPTLGMSTEDPEIRQIIVRFGASGYIIRYVILAEAGDILITRIWHGREARV</sequence>
<dbReference type="STRING" id="1518501.CQ10_32065"/>
<proteinExistence type="predicted"/>
<dbReference type="Proteomes" id="UP000051913">
    <property type="component" value="Unassembled WGS sequence"/>
</dbReference>
<keyword evidence="1" id="KW-1277">Toxin-antitoxin system</keyword>
<evidence type="ECO:0000313" key="2">
    <source>
        <dbReference type="EMBL" id="KRQ96412.1"/>
    </source>
</evidence>
<evidence type="ECO:0000256" key="1">
    <source>
        <dbReference type="ARBA" id="ARBA00022649"/>
    </source>
</evidence>
<name>A0A0R3KJ80_9BRAD</name>
<gene>
    <name evidence="2" type="ORF">CP49_39250</name>
</gene>
<dbReference type="Pfam" id="PF05016">
    <property type="entry name" value="ParE_toxin"/>
    <property type="match status" value="1"/>
</dbReference>